<gene>
    <name evidence="10" type="ORF">A9200_06235</name>
</gene>
<organism evidence="10 11">
    <name type="scientific">Maribacter hydrothermalis</name>
    <dbReference type="NCBI Taxonomy" id="1836467"/>
    <lineage>
        <taxon>Bacteria</taxon>
        <taxon>Pseudomonadati</taxon>
        <taxon>Bacteroidota</taxon>
        <taxon>Flavobacteriia</taxon>
        <taxon>Flavobacteriales</taxon>
        <taxon>Flavobacteriaceae</taxon>
        <taxon>Maribacter</taxon>
    </lineage>
</organism>
<dbReference type="PANTHER" id="PTHR30572">
    <property type="entry name" value="MEMBRANE COMPONENT OF TRANSPORTER-RELATED"/>
    <property type="match status" value="1"/>
</dbReference>
<feature type="transmembrane region" description="Helical" evidence="7">
    <location>
        <begin position="370"/>
        <end position="394"/>
    </location>
</feature>
<name>A0A1B7Z4E9_9FLAO</name>
<keyword evidence="4 7" id="KW-1133">Transmembrane helix</keyword>
<evidence type="ECO:0000256" key="6">
    <source>
        <dbReference type="ARBA" id="ARBA00038076"/>
    </source>
</evidence>
<feature type="domain" description="MacB-like periplasmic core" evidence="9">
    <location>
        <begin position="20"/>
        <end position="238"/>
    </location>
</feature>
<feature type="transmembrane region" description="Helical" evidence="7">
    <location>
        <begin position="662"/>
        <end position="683"/>
    </location>
</feature>
<feature type="transmembrane region" description="Helical" evidence="7">
    <location>
        <begin position="328"/>
        <end position="350"/>
    </location>
</feature>
<dbReference type="EMBL" id="LZFP01000034">
    <property type="protein sequence ID" value="OBR37602.1"/>
    <property type="molecule type" value="Genomic_DNA"/>
</dbReference>
<dbReference type="Pfam" id="PF02687">
    <property type="entry name" value="FtsX"/>
    <property type="match status" value="2"/>
</dbReference>
<dbReference type="Proteomes" id="UP000092164">
    <property type="component" value="Unassembled WGS sequence"/>
</dbReference>
<feature type="domain" description="ABC3 transporter permease C-terminal" evidence="8">
    <location>
        <begin position="283"/>
        <end position="396"/>
    </location>
</feature>
<keyword evidence="5 7" id="KW-0472">Membrane</keyword>
<protein>
    <submittedName>
        <fullName evidence="10">Acetylornithine deacetylase</fullName>
    </submittedName>
</protein>
<evidence type="ECO:0000259" key="9">
    <source>
        <dbReference type="Pfam" id="PF12704"/>
    </source>
</evidence>
<evidence type="ECO:0000256" key="7">
    <source>
        <dbReference type="SAM" id="Phobius"/>
    </source>
</evidence>
<evidence type="ECO:0000313" key="10">
    <source>
        <dbReference type="EMBL" id="OBR37602.1"/>
    </source>
</evidence>
<dbReference type="GO" id="GO:0005886">
    <property type="term" value="C:plasma membrane"/>
    <property type="evidence" value="ECO:0007669"/>
    <property type="project" value="UniProtKB-SubCell"/>
</dbReference>
<feature type="transmembrane region" description="Helical" evidence="7">
    <location>
        <begin position="714"/>
        <end position="734"/>
    </location>
</feature>
<feature type="transmembrane region" description="Helical" evidence="7">
    <location>
        <begin position="277"/>
        <end position="297"/>
    </location>
</feature>
<sequence>MIKNYIKIAWRNLWKNKGYSMLNIFGLAIGITCAATILLWVEDEVGYDANFEKQDVVYYVPTNQEYEGEWRTFFQATPGPLAEVLKVEVPGIVGSARTKGEDFLFQVGETSINKFGRYADPDFLSMFSLSFVEGNLETAFNDVDAMVISQETATQLFGENTSAINKVIKINNLESYTVSGVYEDLPHNVTYSFDWVVPFERFAQDNEWVKEYGANFSDTFVELSPEANFDVVNRKVKAILPMKTEDDETIAFLFSMKDWHLKSVFEGGKNIGGQITYVRLFSLIAIIILLIACINFMNLATARSEKRANEVGVRKVLGSGRKGLISQFMAEAIITATLSAVLSVVLLKLLVPQFNMMIDKQLDFSLFNPIHIAVLLGITLICGLVAGWYPAFYLSSFRPVDVLKGARRTKGSASFIRKGLVATQFVVSIVFIICTIIVYQQVQHVKGRDLGYNKENLVKIPVTGDMIKNFNPIEADMKTTGMIESIGLINSDILSGGNNTSGLSWQGGVDTEDVLVSVRDITADFFNTAGLEIIEGRGFSNNPAQDSVNIIVSESFAKLMGSGSVIGKTIEEDYPVIGVVKDYVYDDMYGSSDPVIFFNDPSQGRFMYVKAKPGVATTAALATMEASLKKFNSAFPFEYEFVDDTYDAKFKSEKLIGNLSQVFALLAILISCLGLFGLSAFTADQRRKEIGVRKVLGSSITGIVGLLSKDFMRLVFMAIIIAIPIAWLLMQNWLEGYAYRVTINAWAFVIAGAVAILIALFTISFQAINAARVNPVKSLRSE</sequence>
<evidence type="ECO:0000256" key="3">
    <source>
        <dbReference type="ARBA" id="ARBA00022692"/>
    </source>
</evidence>
<evidence type="ECO:0000256" key="4">
    <source>
        <dbReference type="ARBA" id="ARBA00022989"/>
    </source>
</evidence>
<proteinExistence type="inferred from homology"/>
<dbReference type="RefSeq" id="WP_068485778.1">
    <property type="nucleotide sequence ID" value="NZ_CP018760.1"/>
</dbReference>
<dbReference type="InterPro" id="IPR025857">
    <property type="entry name" value="MacB_PCD"/>
</dbReference>
<dbReference type="OrthoDB" id="8740261at2"/>
<evidence type="ECO:0000313" key="11">
    <source>
        <dbReference type="Proteomes" id="UP000092164"/>
    </source>
</evidence>
<evidence type="ECO:0000256" key="5">
    <source>
        <dbReference type="ARBA" id="ARBA00023136"/>
    </source>
</evidence>
<feature type="transmembrane region" description="Helical" evidence="7">
    <location>
        <begin position="21"/>
        <end position="41"/>
    </location>
</feature>
<dbReference type="AlphaFoldDB" id="A0A1B7Z4E9"/>
<dbReference type="PANTHER" id="PTHR30572:SF4">
    <property type="entry name" value="ABC TRANSPORTER PERMEASE YTRF"/>
    <property type="match status" value="1"/>
</dbReference>
<reference evidence="11" key="1">
    <citation type="submission" date="2016-06" db="EMBL/GenBank/DDBJ databases">
        <authorList>
            <person name="Zhan P."/>
        </authorList>
    </citation>
    <scope>NUCLEOTIDE SEQUENCE [LARGE SCALE GENOMIC DNA]</scope>
    <source>
        <strain evidence="11">T28</strain>
    </source>
</reference>
<feature type="transmembrane region" description="Helical" evidence="7">
    <location>
        <begin position="415"/>
        <end position="439"/>
    </location>
</feature>
<comment type="similarity">
    <text evidence="6">Belongs to the ABC-4 integral membrane protein family.</text>
</comment>
<dbReference type="KEGG" id="mart:BTR34_06475"/>
<keyword evidence="3 7" id="KW-0812">Transmembrane</keyword>
<dbReference type="STRING" id="1836467.BTR34_06475"/>
<dbReference type="InterPro" id="IPR050250">
    <property type="entry name" value="Macrolide_Exporter_MacB"/>
</dbReference>
<dbReference type="GO" id="GO:0022857">
    <property type="term" value="F:transmembrane transporter activity"/>
    <property type="evidence" value="ECO:0007669"/>
    <property type="project" value="TreeGrafter"/>
</dbReference>
<feature type="domain" description="MacB-like periplasmic core" evidence="9">
    <location>
        <begin position="429"/>
        <end position="625"/>
    </location>
</feature>
<keyword evidence="11" id="KW-1185">Reference proteome</keyword>
<dbReference type="Pfam" id="PF12704">
    <property type="entry name" value="MacB_PCD"/>
    <property type="match status" value="2"/>
</dbReference>
<comment type="caution">
    <text evidence="10">The sequence shown here is derived from an EMBL/GenBank/DDBJ whole genome shotgun (WGS) entry which is preliminary data.</text>
</comment>
<evidence type="ECO:0000259" key="8">
    <source>
        <dbReference type="Pfam" id="PF02687"/>
    </source>
</evidence>
<keyword evidence="2" id="KW-1003">Cell membrane</keyword>
<dbReference type="InterPro" id="IPR003838">
    <property type="entry name" value="ABC3_permease_C"/>
</dbReference>
<feature type="transmembrane region" description="Helical" evidence="7">
    <location>
        <begin position="746"/>
        <end position="768"/>
    </location>
</feature>
<feature type="domain" description="ABC3 transporter permease C-terminal" evidence="8">
    <location>
        <begin position="662"/>
        <end position="775"/>
    </location>
</feature>
<comment type="subcellular location">
    <subcellularLocation>
        <location evidence="1">Cell membrane</location>
        <topology evidence="1">Multi-pass membrane protein</topology>
    </subcellularLocation>
</comment>
<evidence type="ECO:0000256" key="2">
    <source>
        <dbReference type="ARBA" id="ARBA00022475"/>
    </source>
</evidence>
<evidence type="ECO:0000256" key="1">
    <source>
        <dbReference type="ARBA" id="ARBA00004651"/>
    </source>
</evidence>
<accession>A0A1B7Z4E9</accession>